<dbReference type="InterPro" id="IPR006629">
    <property type="entry name" value="LITAF"/>
</dbReference>
<name>B3NPM4_DROER</name>
<dbReference type="PhylomeDB" id="B3NPM4"/>
<evidence type="ECO:0000256" key="1">
    <source>
        <dbReference type="ARBA" id="ARBA00022723"/>
    </source>
</evidence>
<dbReference type="InterPro" id="IPR003656">
    <property type="entry name" value="Znf_BED"/>
</dbReference>
<dbReference type="KEGG" id="der:6548651"/>
<feature type="region of interest" description="Disordered" evidence="4">
    <location>
        <begin position="75"/>
        <end position="125"/>
    </location>
</feature>
<dbReference type="GO" id="GO:0008270">
    <property type="term" value="F:zinc ion binding"/>
    <property type="evidence" value="ECO:0007669"/>
    <property type="project" value="UniProtKB-KW"/>
</dbReference>
<dbReference type="eggNOG" id="ENOG502SDJ5">
    <property type="taxonomic scope" value="Eukaryota"/>
</dbReference>
<dbReference type="OrthoDB" id="7765058at2759"/>
<sequence length="253" mass="27970">MSETAPKPSDMQSLRCLHCMKVIRCSRYDTSELVRHIEQDHPDVYAVTTDKIKNLHKLAADHGISEERLSKISKMTGLSESQMAEEAEKYMAKKKRSSRSGGSAAGDPAVGSEASSKTDKPSCPCPCPRPVDKSTAHRRSCYRASIERWAPAEGRIFCPCCATSRRPLIKAATEISNNGCCAAWAVACWPLCFLPCLMSSDNKEYLYCSNCRSFLGIYDRENSCVQPSKEFMSCSKSVTPPPKCPLQPPTENL</sequence>
<dbReference type="EMBL" id="CH954179">
    <property type="protein sequence ID" value="EDV55791.1"/>
    <property type="molecule type" value="Genomic_DNA"/>
</dbReference>
<dbReference type="Pfam" id="PF02892">
    <property type="entry name" value="zf-BED"/>
    <property type="match status" value="1"/>
</dbReference>
<dbReference type="AlphaFoldDB" id="B3NPM4"/>
<evidence type="ECO:0000256" key="4">
    <source>
        <dbReference type="SAM" id="MobiDB-lite"/>
    </source>
</evidence>
<evidence type="ECO:0000256" key="3">
    <source>
        <dbReference type="ARBA" id="ARBA00022833"/>
    </source>
</evidence>
<evidence type="ECO:0000313" key="6">
    <source>
        <dbReference type="EMBL" id="EDV55791.1"/>
    </source>
</evidence>
<evidence type="ECO:0000256" key="2">
    <source>
        <dbReference type="ARBA" id="ARBA00022771"/>
    </source>
</evidence>
<keyword evidence="2" id="KW-0863">Zinc-finger</keyword>
<keyword evidence="7" id="KW-1185">Reference proteome</keyword>
<evidence type="ECO:0000313" key="7">
    <source>
        <dbReference type="Proteomes" id="UP000008711"/>
    </source>
</evidence>
<dbReference type="GO" id="GO:0003677">
    <property type="term" value="F:DNA binding"/>
    <property type="evidence" value="ECO:0007669"/>
    <property type="project" value="InterPro"/>
</dbReference>
<proteinExistence type="predicted"/>
<dbReference type="HOGENOM" id="CLU_1241266_0_0_1"/>
<evidence type="ECO:0000259" key="5">
    <source>
        <dbReference type="SMART" id="SM00714"/>
    </source>
</evidence>
<organism evidence="6 7">
    <name type="scientific">Drosophila erecta</name>
    <name type="common">Fruit fly</name>
    <dbReference type="NCBI Taxonomy" id="7220"/>
    <lineage>
        <taxon>Eukaryota</taxon>
        <taxon>Metazoa</taxon>
        <taxon>Ecdysozoa</taxon>
        <taxon>Arthropoda</taxon>
        <taxon>Hexapoda</taxon>
        <taxon>Insecta</taxon>
        <taxon>Pterygota</taxon>
        <taxon>Neoptera</taxon>
        <taxon>Endopterygota</taxon>
        <taxon>Diptera</taxon>
        <taxon>Brachycera</taxon>
        <taxon>Muscomorpha</taxon>
        <taxon>Ephydroidea</taxon>
        <taxon>Drosophilidae</taxon>
        <taxon>Drosophila</taxon>
        <taxon>Sophophora</taxon>
    </lineage>
</organism>
<protein>
    <recommendedName>
        <fullName evidence="5">LITAF domain-containing protein</fullName>
    </recommendedName>
</protein>
<dbReference type="SMART" id="SM00714">
    <property type="entry name" value="LITAF"/>
    <property type="match status" value="1"/>
</dbReference>
<dbReference type="Pfam" id="PF10601">
    <property type="entry name" value="zf-LITAF-like"/>
    <property type="match status" value="1"/>
</dbReference>
<dbReference type="Proteomes" id="UP000008711">
    <property type="component" value="Unassembled WGS sequence"/>
</dbReference>
<accession>B3NPM4</accession>
<feature type="domain" description="LITAF" evidence="5">
    <location>
        <begin position="153"/>
        <end position="220"/>
    </location>
</feature>
<gene>
    <name evidence="6" type="primary">Dere\GG22287</name>
    <name evidence="6" type="synonym">dere_GLEANR_7031</name>
    <name evidence="6" type="synonym">GG22287</name>
    <name evidence="6" type="ORF">Dere_GG22287</name>
</gene>
<keyword evidence="3" id="KW-0862">Zinc</keyword>
<reference evidence="6 7" key="1">
    <citation type="journal article" date="2007" name="Nature">
        <title>Evolution of genes and genomes on the Drosophila phylogeny.</title>
        <authorList>
            <consortium name="Drosophila 12 Genomes Consortium"/>
            <person name="Clark A.G."/>
            <person name="Eisen M.B."/>
            <person name="Smith D.R."/>
            <person name="Bergman C.M."/>
            <person name="Oliver B."/>
            <person name="Markow T.A."/>
            <person name="Kaufman T.C."/>
            <person name="Kellis M."/>
            <person name="Gelbart W."/>
            <person name="Iyer V.N."/>
            <person name="Pollard D.A."/>
            <person name="Sackton T.B."/>
            <person name="Larracuente A.M."/>
            <person name="Singh N.D."/>
            <person name="Abad J.P."/>
            <person name="Abt D.N."/>
            <person name="Adryan B."/>
            <person name="Aguade M."/>
            <person name="Akashi H."/>
            <person name="Anderson W.W."/>
            <person name="Aquadro C.F."/>
            <person name="Ardell D.H."/>
            <person name="Arguello R."/>
            <person name="Artieri C.G."/>
            <person name="Barbash D.A."/>
            <person name="Barker D."/>
            <person name="Barsanti P."/>
            <person name="Batterham P."/>
            <person name="Batzoglou S."/>
            <person name="Begun D."/>
            <person name="Bhutkar A."/>
            <person name="Blanco E."/>
            <person name="Bosak S.A."/>
            <person name="Bradley R.K."/>
            <person name="Brand A.D."/>
            <person name="Brent M.R."/>
            <person name="Brooks A.N."/>
            <person name="Brown R.H."/>
            <person name="Butlin R.K."/>
            <person name="Caggese C."/>
            <person name="Calvi B.R."/>
            <person name="Bernardo de Carvalho A."/>
            <person name="Caspi A."/>
            <person name="Castrezana S."/>
            <person name="Celniker S.E."/>
            <person name="Chang J.L."/>
            <person name="Chapple C."/>
            <person name="Chatterji S."/>
            <person name="Chinwalla A."/>
            <person name="Civetta A."/>
            <person name="Clifton S.W."/>
            <person name="Comeron J.M."/>
            <person name="Costello J.C."/>
            <person name="Coyne J.A."/>
            <person name="Daub J."/>
            <person name="David R.G."/>
            <person name="Delcher A.L."/>
            <person name="Delehaunty K."/>
            <person name="Do C.B."/>
            <person name="Ebling H."/>
            <person name="Edwards K."/>
            <person name="Eickbush T."/>
            <person name="Evans J.D."/>
            <person name="Filipski A."/>
            <person name="Findeiss S."/>
            <person name="Freyhult E."/>
            <person name="Fulton L."/>
            <person name="Fulton R."/>
            <person name="Garcia A.C."/>
            <person name="Gardiner A."/>
            <person name="Garfield D.A."/>
            <person name="Garvin B.E."/>
            <person name="Gibson G."/>
            <person name="Gilbert D."/>
            <person name="Gnerre S."/>
            <person name="Godfrey J."/>
            <person name="Good R."/>
            <person name="Gotea V."/>
            <person name="Gravely B."/>
            <person name="Greenberg A.J."/>
            <person name="Griffiths-Jones S."/>
            <person name="Gross S."/>
            <person name="Guigo R."/>
            <person name="Gustafson E.A."/>
            <person name="Haerty W."/>
            <person name="Hahn M.W."/>
            <person name="Halligan D.L."/>
            <person name="Halpern A.L."/>
            <person name="Halter G.M."/>
            <person name="Han M.V."/>
            <person name="Heger A."/>
            <person name="Hillier L."/>
            <person name="Hinrichs A.S."/>
            <person name="Holmes I."/>
            <person name="Hoskins R.A."/>
            <person name="Hubisz M.J."/>
            <person name="Hultmark D."/>
            <person name="Huntley M.A."/>
            <person name="Jaffe D.B."/>
            <person name="Jagadeeshan S."/>
            <person name="Jeck W.R."/>
            <person name="Johnson J."/>
            <person name="Jones C.D."/>
            <person name="Jordan W.C."/>
            <person name="Karpen G.H."/>
            <person name="Kataoka E."/>
            <person name="Keightley P.D."/>
            <person name="Kheradpour P."/>
            <person name="Kirkness E.F."/>
            <person name="Koerich L.B."/>
            <person name="Kristiansen K."/>
            <person name="Kudrna D."/>
            <person name="Kulathinal R.J."/>
            <person name="Kumar S."/>
            <person name="Kwok R."/>
            <person name="Lander E."/>
            <person name="Langley C.H."/>
            <person name="Lapoint R."/>
            <person name="Lazzaro B.P."/>
            <person name="Lee S.J."/>
            <person name="Levesque L."/>
            <person name="Li R."/>
            <person name="Lin C.F."/>
            <person name="Lin M.F."/>
            <person name="Lindblad-Toh K."/>
            <person name="Llopart A."/>
            <person name="Long M."/>
            <person name="Low L."/>
            <person name="Lozovsky E."/>
            <person name="Lu J."/>
            <person name="Luo M."/>
            <person name="Machado C.A."/>
            <person name="Makalowski W."/>
            <person name="Marzo M."/>
            <person name="Matsuda M."/>
            <person name="Matzkin L."/>
            <person name="McAllister B."/>
            <person name="McBride C.S."/>
            <person name="McKernan B."/>
            <person name="McKernan K."/>
            <person name="Mendez-Lago M."/>
            <person name="Minx P."/>
            <person name="Mollenhauer M.U."/>
            <person name="Montooth K."/>
            <person name="Mount S.M."/>
            <person name="Mu X."/>
            <person name="Myers E."/>
            <person name="Negre B."/>
            <person name="Newfeld S."/>
            <person name="Nielsen R."/>
            <person name="Noor M.A."/>
            <person name="O'Grady P."/>
            <person name="Pachter L."/>
            <person name="Papaceit M."/>
            <person name="Parisi M.J."/>
            <person name="Parisi M."/>
            <person name="Parts L."/>
            <person name="Pedersen J.S."/>
            <person name="Pesole G."/>
            <person name="Phillippy A.M."/>
            <person name="Ponting C.P."/>
            <person name="Pop M."/>
            <person name="Porcelli D."/>
            <person name="Powell J.R."/>
            <person name="Prohaska S."/>
            <person name="Pruitt K."/>
            <person name="Puig M."/>
            <person name="Quesneville H."/>
            <person name="Ram K.R."/>
            <person name="Rand D."/>
            <person name="Rasmussen M.D."/>
            <person name="Reed L.K."/>
            <person name="Reenan R."/>
            <person name="Reily A."/>
            <person name="Remington K.A."/>
            <person name="Rieger T.T."/>
            <person name="Ritchie M.G."/>
            <person name="Robin C."/>
            <person name="Rogers Y.H."/>
            <person name="Rohde C."/>
            <person name="Rozas J."/>
            <person name="Rubenfield M.J."/>
            <person name="Ruiz A."/>
            <person name="Russo S."/>
            <person name="Salzberg S.L."/>
            <person name="Sanchez-Gracia A."/>
            <person name="Saranga D.J."/>
            <person name="Sato H."/>
            <person name="Schaeffer S.W."/>
            <person name="Schatz M.C."/>
            <person name="Schlenke T."/>
            <person name="Schwartz R."/>
            <person name="Segarra C."/>
            <person name="Singh R.S."/>
            <person name="Sirot L."/>
            <person name="Sirota M."/>
            <person name="Sisneros N.B."/>
            <person name="Smith C.D."/>
            <person name="Smith T.F."/>
            <person name="Spieth J."/>
            <person name="Stage D.E."/>
            <person name="Stark A."/>
            <person name="Stephan W."/>
            <person name="Strausberg R.L."/>
            <person name="Strempel S."/>
            <person name="Sturgill D."/>
            <person name="Sutton G."/>
            <person name="Sutton G.G."/>
            <person name="Tao W."/>
            <person name="Teichmann S."/>
            <person name="Tobari Y.N."/>
            <person name="Tomimura Y."/>
            <person name="Tsolas J.M."/>
            <person name="Valente V.L."/>
            <person name="Venter E."/>
            <person name="Venter J.C."/>
            <person name="Vicario S."/>
            <person name="Vieira F.G."/>
            <person name="Vilella A.J."/>
            <person name="Villasante A."/>
            <person name="Walenz B."/>
            <person name="Wang J."/>
            <person name="Wasserman M."/>
            <person name="Watts T."/>
            <person name="Wilson D."/>
            <person name="Wilson R.K."/>
            <person name="Wing R.A."/>
            <person name="Wolfner M.F."/>
            <person name="Wong A."/>
            <person name="Wong G.K."/>
            <person name="Wu C.I."/>
            <person name="Wu G."/>
            <person name="Yamamoto D."/>
            <person name="Yang H.P."/>
            <person name="Yang S.P."/>
            <person name="Yorke J.A."/>
            <person name="Yoshida K."/>
            <person name="Zdobnov E."/>
            <person name="Zhang P."/>
            <person name="Zhang Y."/>
            <person name="Zimin A.V."/>
            <person name="Baldwin J."/>
            <person name="Abdouelleil A."/>
            <person name="Abdulkadir J."/>
            <person name="Abebe A."/>
            <person name="Abera B."/>
            <person name="Abreu J."/>
            <person name="Acer S.C."/>
            <person name="Aftuck L."/>
            <person name="Alexander A."/>
            <person name="An P."/>
            <person name="Anderson E."/>
            <person name="Anderson S."/>
            <person name="Arachi H."/>
            <person name="Azer M."/>
            <person name="Bachantsang P."/>
            <person name="Barry A."/>
            <person name="Bayul T."/>
            <person name="Berlin A."/>
            <person name="Bessette D."/>
            <person name="Bloom T."/>
            <person name="Blye J."/>
            <person name="Boguslavskiy L."/>
            <person name="Bonnet C."/>
            <person name="Boukhgalter B."/>
            <person name="Bourzgui I."/>
            <person name="Brown A."/>
            <person name="Cahill P."/>
            <person name="Channer S."/>
            <person name="Cheshatsang Y."/>
            <person name="Chuda L."/>
            <person name="Citroen M."/>
            <person name="Collymore A."/>
            <person name="Cooke P."/>
            <person name="Costello M."/>
            <person name="D'Aco K."/>
            <person name="Daza R."/>
            <person name="De Haan G."/>
            <person name="DeGray S."/>
            <person name="DeMaso C."/>
            <person name="Dhargay N."/>
            <person name="Dooley K."/>
            <person name="Dooley E."/>
            <person name="Doricent M."/>
            <person name="Dorje P."/>
            <person name="Dorjee K."/>
            <person name="Dupes A."/>
            <person name="Elong R."/>
            <person name="Falk J."/>
            <person name="Farina A."/>
            <person name="Faro S."/>
            <person name="Ferguson D."/>
            <person name="Fisher S."/>
            <person name="Foley C.D."/>
            <person name="Franke A."/>
            <person name="Friedrich D."/>
            <person name="Gadbois L."/>
            <person name="Gearin G."/>
            <person name="Gearin C.R."/>
            <person name="Giannoukos G."/>
            <person name="Goode T."/>
            <person name="Graham J."/>
            <person name="Grandbois E."/>
            <person name="Grewal S."/>
            <person name="Gyaltsen K."/>
            <person name="Hafez N."/>
            <person name="Hagos B."/>
            <person name="Hall J."/>
            <person name="Henson C."/>
            <person name="Hollinger A."/>
            <person name="Honan T."/>
            <person name="Huard M.D."/>
            <person name="Hughes L."/>
            <person name="Hurhula B."/>
            <person name="Husby M.E."/>
            <person name="Kamat A."/>
            <person name="Kanga B."/>
            <person name="Kashin S."/>
            <person name="Khazanovich D."/>
            <person name="Kisner P."/>
            <person name="Lance K."/>
            <person name="Lara M."/>
            <person name="Lee W."/>
            <person name="Lennon N."/>
            <person name="Letendre F."/>
            <person name="LeVine R."/>
            <person name="Lipovsky A."/>
            <person name="Liu X."/>
            <person name="Liu J."/>
            <person name="Liu S."/>
            <person name="Lokyitsang T."/>
            <person name="Lokyitsang Y."/>
            <person name="Lubonja R."/>
            <person name="Lui A."/>
            <person name="MacDonald P."/>
            <person name="Magnisalis V."/>
            <person name="Maru K."/>
            <person name="Matthews C."/>
            <person name="McCusker W."/>
            <person name="McDonough S."/>
            <person name="Mehta T."/>
            <person name="Meldrim J."/>
            <person name="Meneus L."/>
            <person name="Mihai O."/>
            <person name="Mihalev A."/>
            <person name="Mihova T."/>
            <person name="Mittelman R."/>
            <person name="Mlenga V."/>
            <person name="Montmayeur A."/>
            <person name="Mulrain L."/>
            <person name="Navidi A."/>
            <person name="Naylor J."/>
            <person name="Negash T."/>
            <person name="Nguyen T."/>
            <person name="Nguyen N."/>
            <person name="Nicol R."/>
            <person name="Norbu C."/>
            <person name="Norbu N."/>
            <person name="Novod N."/>
            <person name="O'Neill B."/>
            <person name="Osman S."/>
            <person name="Markiewicz E."/>
            <person name="Oyono O.L."/>
            <person name="Patti C."/>
            <person name="Phunkhang P."/>
            <person name="Pierre F."/>
            <person name="Priest M."/>
            <person name="Raghuraman S."/>
            <person name="Rege F."/>
            <person name="Reyes R."/>
            <person name="Rise C."/>
            <person name="Rogov P."/>
            <person name="Ross K."/>
            <person name="Ryan E."/>
            <person name="Settipalli S."/>
            <person name="Shea T."/>
            <person name="Sherpa N."/>
            <person name="Shi L."/>
            <person name="Shih D."/>
            <person name="Sparrow T."/>
            <person name="Spaulding J."/>
            <person name="Stalker J."/>
            <person name="Stange-Thomann N."/>
            <person name="Stavropoulos S."/>
            <person name="Stone C."/>
            <person name="Strader C."/>
            <person name="Tesfaye S."/>
            <person name="Thomson T."/>
            <person name="Thoulutsang Y."/>
            <person name="Thoulutsang D."/>
            <person name="Topham K."/>
            <person name="Topping I."/>
            <person name="Tsamla T."/>
            <person name="Vassiliev H."/>
            <person name="Vo A."/>
            <person name="Wangchuk T."/>
            <person name="Wangdi T."/>
            <person name="Weiand M."/>
            <person name="Wilkinson J."/>
            <person name="Wilson A."/>
            <person name="Yadav S."/>
            <person name="Young G."/>
            <person name="Yu Q."/>
            <person name="Zembek L."/>
            <person name="Zhong D."/>
            <person name="Zimmer A."/>
            <person name="Zwirko Z."/>
            <person name="Jaffe D.B."/>
            <person name="Alvarez P."/>
            <person name="Brockman W."/>
            <person name="Butler J."/>
            <person name="Chin C."/>
            <person name="Gnerre S."/>
            <person name="Grabherr M."/>
            <person name="Kleber M."/>
            <person name="Mauceli E."/>
            <person name="MacCallum I."/>
        </authorList>
    </citation>
    <scope>NUCLEOTIDE SEQUENCE [LARGE SCALE GENOMIC DNA]</scope>
    <source>
        <strain evidence="6 7">TSC#14021-0224.01</strain>
    </source>
</reference>
<keyword evidence="1" id="KW-0479">Metal-binding</keyword>
<reference evidence="6 7" key="2">
    <citation type="journal article" date="2008" name="Bioinformatics">
        <title>Assembly reconciliation.</title>
        <authorList>
            <person name="Zimin A.V."/>
            <person name="Smith D.R."/>
            <person name="Sutton G."/>
            <person name="Yorke J.A."/>
        </authorList>
    </citation>
    <scope>NUCLEOTIDE SEQUENCE [LARGE SCALE GENOMIC DNA]</scope>
    <source>
        <strain evidence="6 7">TSC#14021-0224.01</strain>
    </source>
</reference>
<dbReference type="OMA" id="IKCSRYD"/>